<name>A0A5P1FHR2_ASPOF</name>
<protein>
    <submittedName>
        <fullName evidence="1">Uncharacterized protein</fullName>
    </submittedName>
</protein>
<accession>A0A5P1FHR2</accession>
<organism evidence="1 2">
    <name type="scientific">Asparagus officinalis</name>
    <name type="common">Garden asparagus</name>
    <dbReference type="NCBI Taxonomy" id="4686"/>
    <lineage>
        <taxon>Eukaryota</taxon>
        <taxon>Viridiplantae</taxon>
        <taxon>Streptophyta</taxon>
        <taxon>Embryophyta</taxon>
        <taxon>Tracheophyta</taxon>
        <taxon>Spermatophyta</taxon>
        <taxon>Magnoliopsida</taxon>
        <taxon>Liliopsida</taxon>
        <taxon>Asparagales</taxon>
        <taxon>Asparagaceae</taxon>
        <taxon>Asparagoideae</taxon>
        <taxon>Asparagus</taxon>
    </lineage>
</organism>
<gene>
    <name evidence="1" type="ORF">A4U43_C03F27720</name>
</gene>
<proteinExistence type="predicted"/>
<evidence type="ECO:0000313" key="1">
    <source>
        <dbReference type="EMBL" id="ONK76429.1"/>
    </source>
</evidence>
<dbReference type="Gramene" id="ONK76429">
    <property type="protein sequence ID" value="ONK76429"/>
    <property type="gene ID" value="A4U43_C03F27720"/>
</dbReference>
<dbReference type="Proteomes" id="UP000243459">
    <property type="component" value="Chromosome 3"/>
</dbReference>
<evidence type="ECO:0000313" key="2">
    <source>
        <dbReference type="Proteomes" id="UP000243459"/>
    </source>
</evidence>
<keyword evidence="2" id="KW-1185">Reference proteome</keyword>
<sequence>MYISNDIDLELEIITSMTSSPSPVVKPAAAPLATMEILTVVNEVSSLRQAAIDIPSSSNFDDSTES</sequence>
<reference evidence="2" key="1">
    <citation type="journal article" date="2017" name="Nat. Commun.">
        <title>The asparagus genome sheds light on the origin and evolution of a young Y chromosome.</title>
        <authorList>
            <person name="Harkess A."/>
            <person name="Zhou J."/>
            <person name="Xu C."/>
            <person name="Bowers J.E."/>
            <person name="Van der Hulst R."/>
            <person name="Ayyampalayam S."/>
            <person name="Mercati F."/>
            <person name="Riccardi P."/>
            <person name="McKain M.R."/>
            <person name="Kakrana A."/>
            <person name="Tang H."/>
            <person name="Ray J."/>
            <person name="Groenendijk J."/>
            <person name="Arikit S."/>
            <person name="Mathioni S.M."/>
            <person name="Nakano M."/>
            <person name="Shan H."/>
            <person name="Telgmann-Rauber A."/>
            <person name="Kanno A."/>
            <person name="Yue Z."/>
            <person name="Chen H."/>
            <person name="Li W."/>
            <person name="Chen Y."/>
            <person name="Xu X."/>
            <person name="Zhang Y."/>
            <person name="Luo S."/>
            <person name="Chen H."/>
            <person name="Gao J."/>
            <person name="Mao Z."/>
            <person name="Pires J.C."/>
            <person name="Luo M."/>
            <person name="Kudrna D."/>
            <person name="Wing R.A."/>
            <person name="Meyers B.C."/>
            <person name="Yi K."/>
            <person name="Kong H."/>
            <person name="Lavrijsen P."/>
            <person name="Sunseri F."/>
            <person name="Falavigna A."/>
            <person name="Ye Y."/>
            <person name="Leebens-Mack J.H."/>
            <person name="Chen G."/>
        </authorList>
    </citation>
    <scope>NUCLEOTIDE SEQUENCE [LARGE SCALE GENOMIC DNA]</scope>
    <source>
        <strain evidence="2">cv. DH0086</strain>
    </source>
</reference>
<dbReference type="EMBL" id="CM007383">
    <property type="protein sequence ID" value="ONK76429.1"/>
    <property type="molecule type" value="Genomic_DNA"/>
</dbReference>
<dbReference type="AlphaFoldDB" id="A0A5P1FHR2"/>